<evidence type="ECO:0000313" key="2">
    <source>
        <dbReference type="EMBL" id="ADQ16448.1"/>
    </source>
</evidence>
<accession>E4RZA9</accession>
<dbReference type="RefSeq" id="WP_013407500.1">
    <property type="nucleotide sequence ID" value="NC_014655.1"/>
</dbReference>
<dbReference type="HOGENOM" id="CLU_233261_0_0_10"/>
<dbReference type="Proteomes" id="UP000007435">
    <property type="component" value="Chromosome"/>
</dbReference>
<sequence length="2057" mass="225471">MKRIISTCFLLLLVFSAFAQNTVRVNVVIPPPYPDYLSYYREPGRMVITLQNLTNTRQEVYLRGQITGIDNARQIYTKPEYRPGRPIVIPAGQVVMVSAEEIMELYKPSNLVFNNTDSARIAAVDRVGEGTYAVCVQAYDYKQFNKPLSPSNAGCATIFMRNLEAPMLIQPQEEQKITATGAQNIIFSWTRPAGAPLGTTYEIKLVEMLDPNRNTNDAYNSGLPFFRQEVANNVFVYGPGEPPLVPGRKYAWAVTALDPDRFKNGKYAPSLFQNGGRSEVRAFTYQNPILPTLNLTDKPSIQTQTVVVTPTTPPQIPPTPMVIKSAPIDPVVCECKENIPQGTSAEIAVGDEVKVGSFTMKVTGIEHNENGAYKGTGTIPIPLINSSLAKLRVRFFDMEVVNAGGAKTMIAGEVKGMRRNDMSILPSTDAPGLSPAPLSSSEINQIGTFFEQQKDQLVSSLKNSANNIGFELPIGLDEGPITIGITEIFFTPTQAWFNAVASMDIPDGNSKAAFEMVGGCMKSTDLCKEFKIRLKEDLNVPSIGMKLVQGDLNGKGTYLIMEKKGFKELSLAIDYTFKGGLKKVQGGGDLVARLNARSTEGWSNWVAEATMDDFYIEGMNSITFSLGGNYIAYDHSDKSNPTNLPPNLKVGNETYTDVNVNTWHGFYLPKLIVTLPSIVKNGSNPEGKLSIEAKNFIIDKNGITGSVANATTPIISIGNGNLQGWYASVDHFTLDLFKSGFRKSLMTGKLVLPGTGSPTDIANQMNYHSHLTYAPGSGLEYEFVIAPKDQLRFKALYAVLRIEDNSSISISKTSENGFLARTDISGKFSFEDVLSESSVPLSIHLPELRVEHFKLQTQYPYWDKRDFVLKFNSAQKKIAGFDFTIRDLDLAVTPTQDEAVLAGISFNGQLSLINEPFACNAAASATVGSKFTLQNNRIVWDGVGGKINDVSFAAGTQLGPATIEGAIMYYNKDGDEGFIGALSTSIAEIVSVSMRARFGNKRQGNSSYPYFDFNALVDLQNTGITFAPPIPLALYGFGGGFYYNMKPINTDILKSKGKSILESATSQTQPTNDQGANSLLNYNPAGLQLEPAKGYFGLQATVLIGLTNRNTLDADATLSMGFTPRGGVEYIRFNANARILTDINKPLHKRDSASTGFANMDITYDFENKKLSANLSITLGVPTFALPQYIFAYGLIEIQSDPEGWHIYAGRPLNIGMGPHSVRLLRKDLVGGSKNDYFFSGWSYFEVGSRVDNMPEIPQEILNYAGAQSNKINKPATSPNRGIYRPNGKNSGIIFGSRVDFTAGGQFLMFFGTVESKAGFDISITKGINCSNVIGAGGPGGWYAQGNAYMGARAKIGVELNLLAIKGKFTIFDAGAGASVRVGLPNPTYVDGFIGGSFKILDGAVSGNFTFRVSLGTECEITGDPLAGLEIISEVNPVEGPELVPVNSIPNVLFNIKLGRDLTIEDFTNVDDKGQPKWRFFRFSRDCVEATLKEEAVEHKVQLKNIGTGNDFDALFEPVLPQSMKSDYLTKNKKYEFKVIAYMKEAKLTIKNGRPTVGQYYFIKKDGTLDENGRANKSQRAQQEALTRFTTDDGLKIIPEQDYKLTTPIHGRKAQFYSYDDNFLIKLNKHINFENNFANFNSKTKLLLRVYENGQQVGADLPISVRQGFELGKHTDLDAKKLNVALSPYRRYTALVIAKIEGSNAKADTSSESANIRYAGRIPSTESLDVSFLKFGSNRKPRLVASEQIIGGYNFETSYYLNLGEKTAAVKTNSVKIDLDEWQDVAPLNIAQYQPIKPATNAPSLRSRAIDNNTDQATTRKILDSWLPKDKNGNYLIVTGEKTNFPAVAELSGERFSVVDNTSTNSSPTYHLNPLHPQWMEKVISFLAQKAGYPKEKFILAEGRPPLAVGADCQTSNGSTLNIFNLTQVGGAHPTEVPLPLPIPPNLGFSNNGMTSLSNLRLSSSLSFTEPTSVRIIKFTHSGFDRRCRDFVNLPAGDPVQRIIDRVINSRINPGDNVITGMANVGIWREVHNAVSNFGKGLNTQQLEGKVQGIINR</sequence>
<feature type="chain" id="PRO_5003187053" description="TANFOR domain-containing protein" evidence="1">
    <location>
        <begin position="20"/>
        <end position="2057"/>
    </location>
</feature>
<dbReference type="EMBL" id="CP002305">
    <property type="protein sequence ID" value="ADQ16448.1"/>
    <property type="molecule type" value="Genomic_DNA"/>
</dbReference>
<dbReference type="eggNOG" id="COG0419">
    <property type="taxonomic scope" value="Bacteria"/>
</dbReference>
<evidence type="ECO:0000256" key="1">
    <source>
        <dbReference type="SAM" id="SignalP"/>
    </source>
</evidence>
<evidence type="ECO:0000313" key="3">
    <source>
        <dbReference type="Proteomes" id="UP000007435"/>
    </source>
</evidence>
<dbReference type="OrthoDB" id="1521695at2"/>
<gene>
    <name evidence="2" type="ordered locus">Lbys_0686</name>
</gene>
<proteinExistence type="predicted"/>
<reference evidence="2 3" key="2">
    <citation type="journal article" date="2011" name="Stand. Genomic Sci.">
        <title>Complete genome sequence of Leadbetterella byssophila type strain (4M15).</title>
        <authorList>
            <person name="Abt B."/>
            <person name="Teshima H."/>
            <person name="Lucas S."/>
            <person name="Lapidus A."/>
            <person name="Del Rio T.G."/>
            <person name="Nolan M."/>
            <person name="Tice H."/>
            <person name="Cheng J.F."/>
            <person name="Pitluck S."/>
            <person name="Liolios K."/>
            <person name="Pagani I."/>
            <person name="Ivanova N."/>
            <person name="Mavromatis K."/>
            <person name="Pati A."/>
            <person name="Tapia R."/>
            <person name="Han C."/>
            <person name="Goodwin L."/>
            <person name="Chen A."/>
            <person name="Palaniappan K."/>
            <person name="Land M."/>
            <person name="Hauser L."/>
            <person name="Chang Y.J."/>
            <person name="Jeffries C.D."/>
            <person name="Rohde M."/>
            <person name="Goker M."/>
            <person name="Tindall B.J."/>
            <person name="Detter J.C."/>
            <person name="Woyke T."/>
            <person name="Bristow J."/>
            <person name="Eisen J.A."/>
            <person name="Markowitz V."/>
            <person name="Hugenholtz P."/>
            <person name="Klenk H.P."/>
            <person name="Kyrpides N.C."/>
        </authorList>
    </citation>
    <scope>NUCLEOTIDE SEQUENCE [LARGE SCALE GENOMIC DNA]</scope>
    <source>
        <strain evidence="3">DSM 17132 / JCM 16389 / KACC 11308 / NBRC 106382 / 4M15</strain>
    </source>
</reference>
<name>E4RZA9_LEAB4</name>
<dbReference type="KEGG" id="lby:Lbys_0686"/>
<keyword evidence="1" id="KW-0732">Signal</keyword>
<feature type="signal peptide" evidence="1">
    <location>
        <begin position="1"/>
        <end position="19"/>
    </location>
</feature>
<dbReference type="STRING" id="649349.Lbys_0686"/>
<evidence type="ECO:0008006" key="4">
    <source>
        <dbReference type="Google" id="ProtNLM"/>
    </source>
</evidence>
<protein>
    <recommendedName>
        <fullName evidence="4">TANFOR domain-containing protein</fullName>
    </recommendedName>
</protein>
<reference key="1">
    <citation type="submission" date="2010-11" db="EMBL/GenBank/DDBJ databases">
        <title>The complete genome of Leadbetterella byssophila DSM 17132.</title>
        <authorList>
            <consortium name="US DOE Joint Genome Institute (JGI-PGF)"/>
            <person name="Lucas S."/>
            <person name="Copeland A."/>
            <person name="Lapidus A."/>
            <person name="Glavina del Rio T."/>
            <person name="Dalin E."/>
            <person name="Tice H."/>
            <person name="Bruce D."/>
            <person name="Goodwin L."/>
            <person name="Pitluck S."/>
            <person name="Kyrpides N."/>
            <person name="Mavromatis K."/>
            <person name="Ivanova N."/>
            <person name="Teshima H."/>
            <person name="Brettin T."/>
            <person name="Detter J.C."/>
            <person name="Han C."/>
            <person name="Tapia R."/>
            <person name="Land M."/>
            <person name="Hauser L."/>
            <person name="Markowitz V."/>
            <person name="Cheng J.-F."/>
            <person name="Hugenholtz P."/>
            <person name="Woyke T."/>
            <person name="Wu D."/>
            <person name="Tindall B."/>
            <person name="Pomrenke H.G."/>
            <person name="Brambilla E."/>
            <person name="Klenk H.-P."/>
            <person name="Eisen J.A."/>
        </authorList>
    </citation>
    <scope>NUCLEOTIDE SEQUENCE [LARGE SCALE GENOMIC DNA]</scope>
    <source>
        <strain>DSM 17132</strain>
    </source>
</reference>
<organism evidence="2 3">
    <name type="scientific">Leadbetterella byssophila (strain DSM 17132 / JCM 16389 / KACC 11308 / NBRC 106382 / 4M15)</name>
    <dbReference type="NCBI Taxonomy" id="649349"/>
    <lineage>
        <taxon>Bacteria</taxon>
        <taxon>Pseudomonadati</taxon>
        <taxon>Bacteroidota</taxon>
        <taxon>Cytophagia</taxon>
        <taxon>Cytophagales</taxon>
        <taxon>Leadbetterellaceae</taxon>
        <taxon>Leadbetterella</taxon>
    </lineage>
</organism>
<keyword evidence="3" id="KW-1185">Reference proteome</keyword>
<dbReference type="eggNOG" id="COG3179">
    <property type="taxonomic scope" value="Bacteria"/>
</dbReference>